<dbReference type="Proteomes" id="UP000054422">
    <property type="component" value="Unassembled WGS sequence"/>
</dbReference>
<name>A0A0A2SRE4_9GAMM</name>
<protein>
    <submittedName>
        <fullName evidence="2">Uncharacterized protein</fullName>
    </submittedName>
</protein>
<sequence>MCYCNKVISFLLMGFSALLQAGTYIPQCPKEINTLEHIQTSPQGWETLTGIKNNYLSRVSFYSGHPKSQASLKPNHSNKRKSEWKFSPYDTIYIVCHYNQTGIELTQQLPQKIKSCTVTYNLNAKGPYGFLPQKISCSK</sequence>
<gene>
    <name evidence="2" type="ORF">EP47_09270</name>
</gene>
<evidence type="ECO:0000313" key="2">
    <source>
        <dbReference type="EMBL" id="KGP63312.1"/>
    </source>
</evidence>
<evidence type="ECO:0000256" key="1">
    <source>
        <dbReference type="SAM" id="SignalP"/>
    </source>
</evidence>
<evidence type="ECO:0000313" key="3">
    <source>
        <dbReference type="Proteomes" id="UP000054422"/>
    </source>
</evidence>
<dbReference type="InterPro" id="IPR049973">
    <property type="entry name" value="STY0301-like"/>
</dbReference>
<dbReference type="RefSeq" id="WP_035889193.1">
    <property type="nucleotide sequence ID" value="NZ_JNCF01000020.1"/>
</dbReference>
<dbReference type="STRING" id="1498499.EP47_09270"/>
<dbReference type="AlphaFoldDB" id="A0A0A2SRE4"/>
<reference evidence="2 3" key="1">
    <citation type="submission" date="2014-05" db="EMBL/GenBank/DDBJ databases">
        <authorList>
            <person name="Rizzardi K."/>
            <person name="Winiecka-Krusnell J."/>
            <person name="Ramliden M."/>
            <person name="Alm E."/>
            <person name="Andersson S."/>
            <person name="Byfors S."/>
        </authorList>
    </citation>
    <scope>NUCLEOTIDE SEQUENCE [LARGE SCALE GENOMIC DNA]</scope>
    <source>
        <strain evidence="2 3">LEGN</strain>
    </source>
</reference>
<accession>A0A0A2SRE4</accession>
<dbReference type="EMBL" id="JNCF01000020">
    <property type="protein sequence ID" value="KGP63312.1"/>
    <property type="molecule type" value="Genomic_DNA"/>
</dbReference>
<organism evidence="2 3">
    <name type="scientific">Legionella norrlandica</name>
    <dbReference type="NCBI Taxonomy" id="1498499"/>
    <lineage>
        <taxon>Bacteria</taxon>
        <taxon>Pseudomonadati</taxon>
        <taxon>Pseudomonadota</taxon>
        <taxon>Gammaproteobacteria</taxon>
        <taxon>Legionellales</taxon>
        <taxon>Legionellaceae</taxon>
        <taxon>Legionella</taxon>
    </lineage>
</organism>
<keyword evidence="1" id="KW-0732">Signal</keyword>
<feature type="signal peptide" evidence="1">
    <location>
        <begin position="1"/>
        <end position="21"/>
    </location>
</feature>
<proteinExistence type="predicted"/>
<dbReference type="NCBIfam" id="NF042415">
    <property type="entry name" value="STY0301_fam"/>
    <property type="match status" value="1"/>
</dbReference>
<dbReference type="OrthoDB" id="8756528at2"/>
<keyword evidence="3" id="KW-1185">Reference proteome</keyword>
<feature type="chain" id="PRO_5002004777" evidence="1">
    <location>
        <begin position="22"/>
        <end position="139"/>
    </location>
</feature>
<comment type="caution">
    <text evidence="2">The sequence shown here is derived from an EMBL/GenBank/DDBJ whole genome shotgun (WGS) entry which is preliminary data.</text>
</comment>